<dbReference type="PRINTS" id="PR00007">
    <property type="entry name" value="COMPLEMNTC1Q"/>
</dbReference>
<dbReference type="SUPFAM" id="SSF49842">
    <property type="entry name" value="TNF-like"/>
    <property type="match status" value="1"/>
</dbReference>
<dbReference type="InterPro" id="IPR008983">
    <property type="entry name" value="Tumour_necrosis_fac-like_dom"/>
</dbReference>
<reference evidence="5 6" key="1">
    <citation type="submission" date="2020-06" db="EMBL/GenBank/DDBJ databases">
        <authorList>
            <person name="Li R."/>
            <person name="Bekaert M."/>
        </authorList>
    </citation>
    <scope>NUCLEOTIDE SEQUENCE [LARGE SCALE GENOMIC DNA]</scope>
    <source>
        <strain evidence="6">wild</strain>
    </source>
</reference>
<dbReference type="Pfam" id="PF00386">
    <property type="entry name" value="C1q"/>
    <property type="match status" value="1"/>
</dbReference>
<dbReference type="PANTHER" id="PTHR22923">
    <property type="entry name" value="CEREBELLIN-RELATED"/>
    <property type="match status" value="1"/>
</dbReference>
<dbReference type="InterPro" id="IPR050822">
    <property type="entry name" value="Cerebellin_Synaptic_Org"/>
</dbReference>
<dbReference type="SMART" id="SM00110">
    <property type="entry name" value="C1Q"/>
    <property type="match status" value="1"/>
</dbReference>
<keyword evidence="3" id="KW-0732">Signal</keyword>
<protein>
    <submittedName>
        <fullName evidence="5">C1QL</fullName>
    </submittedName>
</protein>
<dbReference type="Gene3D" id="2.60.120.40">
    <property type="match status" value="1"/>
</dbReference>
<feature type="domain" description="C1q" evidence="4">
    <location>
        <begin position="99"/>
        <end position="224"/>
    </location>
</feature>
<gene>
    <name evidence="5" type="ORF">MCOR_27855</name>
</gene>
<dbReference type="PANTHER" id="PTHR22923:SF116">
    <property type="entry name" value="C1Q DOMAIN-CONTAINING PROTEIN"/>
    <property type="match status" value="1"/>
</dbReference>
<evidence type="ECO:0000313" key="5">
    <source>
        <dbReference type="EMBL" id="CAC5392956.1"/>
    </source>
</evidence>
<dbReference type="InterPro" id="IPR001073">
    <property type="entry name" value="C1q_dom"/>
</dbReference>
<sequence length="224" mass="24915">MGQSCDDKQCDSVHFPLVGIMNAPLVANLDFSKFSSQLQMYIDDEIKKGIETAVKVLVSNLTQEKLFKTVDSHVEDKLKMLEERLINESKIITDNKEAVAPTEIGFHAELSNTITLSSTQTLNFERVITNIGNGYNNHTGMFTATDNGLYFFMASFIPEGSSRAHLEMVKNSVVIARGRAHGSGSMQAVVKLMRGDVVRCRHWSGSGTETVYKNFSFFSGYLIK</sequence>
<dbReference type="EMBL" id="CACVKT020005106">
    <property type="protein sequence ID" value="CAC5392956.1"/>
    <property type="molecule type" value="Genomic_DNA"/>
</dbReference>
<dbReference type="Proteomes" id="UP000507470">
    <property type="component" value="Unassembled WGS sequence"/>
</dbReference>
<keyword evidence="2" id="KW-0964">Secreted</keyword>
<comment type="subcellular location">
    <subcellularLocation>
        <location evidence="1">Secreted</location>
    </subcellularLocation>
</comment>
<dbReference type="GO" id="GO:0005576">
    <property type="term" value="C:extracellular region"/>
    <property type="evidence" value="ECO:0007669"/>
    <property type="project" value="UniProtKB-SubCell"/>
</dbReference>
<evidence type="ECO:0000256" key="3">
    <source>
        <dbReference type="ARBA" id="ARBA00022729"/>
    </source>
</evidence>
<evidence type="ECO:0000256" key="1">
    <source>
        <dbReference type="ARBA" id="ARBA00004613"/>
    </source>
</evidence>
<evidence type="ECO:0000259" key="4">
    <source>
        <dbReference type="PROSITE" id="PS50871"/>
    </source>
</evidence>
<dbReference type="AlphaFoldDB" id="A0A6J8CC72"/>
<evidence type="ECO:0000256" key="2">
    <source>
        <dbReference type="ARBA" id="ARBA00022525"/>
    </source>
</evidence>
<dbReference type="OrthoDB" id="6086619at2759"/>
<proteinExistence type="predicted"/>
<keyword evidence="6" id="KW-1185">Reference proteome</keyword>
<evidence type="ECO:0000313" key="6">
    <source>
        <dbReference type="Proteomes" id="UP000507470"/>
    </source>
</evidence>
<dbReference type="PROSITE" id="PS50871">
    <property type="entry name" value="C1Q"/>
    <property type="match status" value="1"/>
</dbReference>
<organism evidence="5 6">
    <name type="scientific">Mytilus coruscus</name>
    <name type="common">Sea mussel</name>
    <dbReference type="NCBI Taxonomy" id="42192"/>
    <lineage>
        <taxon>Eukaryota</taxon>
        <taxon>Metazoa</taxon>
        <taxon>Spiralia</taxon>
        <taxon>Lophotrochozoa</taxon>
        <taxon>Mollusca</taxon>
        <taxon>Bivalvia</taxon>
        <taxon>Autobranchia</taxon>
        <taxon>Pteriomorphia</taxon>
        <taxon>Mytilida</taxon>
        <taxon>Mytiloidea</taxon>
        <taxon>Mytilidae</taxon>
        <taxon>Mytilinae</taxon>
        <taxon>Mytilus</taxon>
    </lineage>
</organism>
<name>A0A6J8CC72_MYTCO</name>
<accession>A0A6J8CC72</accession>